<protein>
    <recommendedName>
        <fullName evidence="4">MORN repeat-containing protein</fullName>
    </recommendedName>
</protein>
<comment type="caution">
    <text evidence="2">The sequence shown here is derived from an EMBL/GenBank/DDBJ whole genome shotgun (WGS) entry which is preliminary data.</text>
</comment>
<evidence type="ECO:0000256" key="1">
    <source>
        <dbReference type="ARBA" id="ARBA00022737"/>
    </source>
</evidence>
<dbReference type="Gene3D" id="2.20.110.10">
    <property type="entry name" value="Histone H3 K4-specific methyltransferase SET7/9 N-terminal domain"/>
    <property type="match status" value="1"/>
</dbReference>
<dbReference type="InterPro" id="IPR003409">
    <property type="entry name" value="MORN"/>
</dbReference>
<dbReference type="Proteomes" id="UP001295684">
    <property type="component" value="Unassembled WGS sequence"/>
</dbReference>
<dbReference type="EMBL" id="CAMPGE010019705">
    <property type="protein sequence ID" value="CAI2378022.1"/>
    <property type="molecule type" value="Genomic_DNA"/>
</dbReference>
<dbReference type="AlphaFoldDB" id="A0AAD2D2V8"/>
<sequence>MGSTCCNTRNLENDSEVSRDTQHLPIRNEGCCSDFALCQRTVDSAAFTFKNEDIMQGTFRGLTNGKPISKLDIILYHGEYYLEKGYKLPQGQGKGTFHNFHPVSGVKADTYVYEGQWNSGLPHGEGTLSCTWSIPTSDSGLEEDNHTVTYKGAFKYSKVHGRVTVEREDGLFEGKYRNGKLHKIHQKDDVSSDTNEFDN</sequence>
<reference evidence="2" key="1">
    <citation type="submission" date="2023-07" db="EMBL/GenBank/DDBJ databases">
        <authorList>
            <consortium name="AG Swart"/>
            <person name="Singh M."/>
            <person name="Singh A."/>
            <person name="Seah K."/>
            <person name="Emmerich C."/>
        </authorList>
    </citation>
    <scope>NUCLEOTIDE SEQUENCE</scope>
    <source>
        <strain evidence="2">DP1</strain>
    </source>
</reference>
<organism evidence="2 3">
    <name type="scientific">Euplotes crassus</name>
    <dbReference type="NCBI Taxonomy" id="5936"/>
    <lineage>
        <taxon>Eukaryota</taxon>
        <taxon>Sar</taxon>
        <taxon>Alveolata</taxon>
        <taxon>Ciliophora</taxon>
        <taxon>Intramacronucleata</taxon>
        <taxon>Spirotrichea</taxon>
        <taxon>Hypotrichia</taxon>
        <taxon>Euplotida</taxon>
        <taxon>Euplotidae</taxon>
        <taxon>Moneuplotes</taxon>
    </lineage>
</organism>
<keyword evidence="3" id="KW-1185">Reference proteome</keyword>
<dbReference type="Pfam" id="PF02493">
    <property type="entry name" value="MORN"/>
    <property type="match status" value="1"/>
</dbReference>
<accession>A0AAD2D2V8</accession>
<evidence type="ECO:0000313" key="3">
    <source>
        <dbReference type="Proteomes" id="UP001295684"/>
    </source>
</evidence>
<proteinExistence type="predicted"/>
<evidence type="ECO:0000313" key="2">
    <source>
        <dbReference type="EMBL" id="CAI2378022.1"/>
    </source>
</evidence>
<name>A0AAD2D2V8_EUPCR</name>
<evidence type="ECO:0008006" key="4">
    <source>
        <dbReference type="Google" id="ProtNLM"/>
    </source>
</evidence>
<dbReference type="SUPFAM" id="SSF82185">
    <property type="entry name" value="Histone H3 K4-specific methyltransferase SET7/9 N-terminal domain"/>
    <property type="match status" value="1"/>
</dbReference>
<gene>
    <name evidence="2" type="ORF">ECRASSUSDP1_LOCUS19413</name>
</gene>
<keyword evidence="1" id="KW-0677">Repeat</keyword>